<evidence type="ECO:0000256" key="1">
    <source>
        <dbReference type="SAM" id="MobiDB-lite"/>
    </source>
</evidence>
<comment type="caution">
    <text evidence="2">The sequence shown here is derived from an EMBL/GenBank/DDBJ whole genome shotgun (WGS) entry which is preliminary data.</text>
</comment>
<organism evidence="2 3">
    <name type="scientific">Colletotrichum shisoi</name>
    <dbReference type="NCBI Taxonomy" id="2078593"/>
    <lineage>
        <taxon>Eukaryota</taxon>
        <taxon>Fungi</taxon>
        <taxon>Dikarya</taxon>
        <taxon>Ascomycota</taxon>
        <taxon>Pezizomycotina</taxon>
        <taxon>Sordariomycetes</taxon>
        <taxon>Hypocreomycetidae</taxon>
        <taxon>Glomerellales</taxon>
        <taxon>Glomerellaceae</taxon>
        <taxon>Colletotrichum</taxon>
        <taxon>Colletotrichum destructivum species complex</taxon>
    </lineage>
</organism>
<dbReference type="EMBL" id="PUHP01000003">
    <property type="protein sequence ID" value="TQN75318.1"/>
    <property type="molecule type" value="Genomic_DNA"/>
</dbReference>
<evidence type="ECO:0000313" key="3">
    <source>
        <dbReference type="Proteomes" id="UP000326340"/>
    </source>
</evidence>
<reference evidence="2 3" key="1">
    <citation type="journal article" date="2019" name="Sci. Rep.">
        <title>Colletotrichum shisoi sp. nov., an anthracnose pathogen of Perilla frutescens in Japan: molecular phylogenetic, morphological and genomic evidence.</title>
        <authorList>
            <person name="Gan P."/>
            <person name="Tsushima A."/>
            <person name="Hiroyama R."/>
            <person name="Narusaka M."/>
            <person name="Takano Y."/>
            <person name="Narusaka Y."/>
            <person name="Kawaradani M."/>
            <person name="Damm U."/>
            <person name="Shirasu K."/>
        </authorList>
    </citation>
    <scope>NUCLEOTIDE SEQUENCE [LARGE SCALE GENOMIC DNA]</scope>
    <source>
        <strain evidence="2 3">PG-2018a</strain>
    </source>
</reference>
<evidence type="ECO:0000313" key="2">
    <source>
        <dbReference type="EMBL" id="TQN75318.1"/>
    </source>
</evidence>
<dbReference type="AlphaFoldDB" id="A0A5Q4C7M4"/>
<feature type="region of interest" description="Disordered" evidence="1">
    <location>
        <begin position="51"/>
        <end position="88"/>
    </location>
</feature>
<gene>
    <name evidence="2" type="ORF">CSHISOI_00081</name>
</gene>
<feature type="non-terminal residue" evidence="2">
    <location>
        <position position="1"/>
    </location>
</feature>
<keyword evidence="3" id="KW-1185">Reference proteome</keyword>
<proteinExistence type="predicted"/>
<protein>
    <submittedName>
        <fullName evidence="2">Uncharacterized protein</fullName>
    </submittedName>
</protein>
<dbReference type="Proteomes" id="UP000326340">
    <property type="component" value="Unassembled WGS sequence"/>
</dbReference>
<accession>A0A5Q4C7M4</accession>
<sequence>IAENQTVGLVAVQFRVGLGLGGKPIIYLPRRRPQAARPEALVAQSRFPLRGARVRRRESADGSVDDGEGEVGLSGPSRGRGGGGGGGG</sequence>
<name>A0A5Q4C7M4_9PEZI</name>
<feature type="compositionally biased region" description="Gly residues" evidence="1">
    <location>
        <begin position="78"/>
        <end position="88"/>
    </location>
</feature>